<evidence type="ECO:0000313" key="1">
    <source>
        <dbReference type="EMBL" id="MBD1379417.1"/>
    </source>
</evidence>
<gene>
    <name evidence="1" type="ORF">IC621_04160</name>
</gene>
<proteinExistence type="predicted"/>
<dbReference type="Proteomes" id="UP000626844">
    <property type="component" value="Unassembled WGS sequence"/>
</dbReference>
<dbReference type="AlphaFoldDB" id="A0A926N8H8"/>
<dbReference type="EMBL" id="JACXAI010000003">
    <property type="protein sequence ID" value="MBD1379417.1"/>
    <property type="molecule type" value="Genomic_DNA"/>
</dbReference>
<organism evidence="1 2">
    <name type="scientific">Metabacillus arenae</name>
    <dbReference type="NCBI Taxonomy" id="2771434"/>
    <lineage>
        <taxon>Bacteria</taxon>
        <taxon>Bacillati</taxon>
        <taxon>Bacillota</taxon>
        <taxon>Bacilli</taxon>
        <taxon>Bacillales</taxon>
        <taxon>Bacillaceae</taxon>
        <taxon>Metabacillus</taxon>
    </lineage>
</organism>
<evidence type="ECO:0000313" key="2">
    <source>
        <dbReference type="Proteomes" id="UP000626844"/>
    </source>
</evidence>
<keyword evidence="2" id="KW-1185">Reference proteome</keyword>
<comment type="caution">
    <text evidence="1">The sequence shown here is derived from an EMBL/GenBank/DDBJ whole genome shotgun (WGS) entry which is preliminary data.</text>
</comment>
<reference evidence="1" key="1">
    <citation type="submission" date="2020-09" db="EMBL/GenBank/DDBJ databases">
        <title>A novel bacterium of genus Bacillus, isolated from South China Sea.</title>
        <authorList>
            <person name="Huang H."/>
            <person name="Mo K."/>
            <person name="Hu Y."/>
        </authorList>
    </citation>
    <scope>NUCLEOTIDE SEQUENCE</scope>
    <source>
        <strain evidence="1">IB182487</strain>
    </source>
</reference>
<name>A0A926N8H8_9BACI</name>
<accession>A0A926N8H8</accession>
<sequence>MENNCFYCDYKVDERKHHYITFFKDGSETEELLCNACYEEWLEGIKE</sequence>
<dbReference type="RefSeq" id="WP_191156023.1">
    <property type="nucleotide sequence ID" value="NZ_JACXAI010000003.1"/>
</dbReference>
<protein>
    <submittedName>
        <fullName evidence="1">Uncharacterized protein</fullName>
    </submittedName>
</protein>